<dbReference type="InterPro" id="IPR000806">
    <property type="entry name" value="RabGDI"/>
</dbReference>
<dbReference type="Gene3D" id="3.50.50.60">
    <property type="entry name" value="FAD/NAD(P)-binding domain"/>
    <property type="match status" value="1"/>
</dbReference>
<dbReference type="GeneID" id="8241957"/>
<dbReference type="InParanoid" id="C1E338"/>
<accession>C1E338</accession>
<dbReference type="RefSeq" id="XP_002501191.1">
    <property type="nucleotide sequence ID" value="XM_002501145.1"/>
</dbReference>
<evidence type="ECO:0000313" key="4">
    <source>
        <dbReference type="Proteomes" id="UP000002009"/>
    </source>
</evidence>
<protein>
    <recommendedName>
        <fullName evidence="2">Guanosine nucleotide diphosphate dissociation inhibitor</fullName>
    </recommendedName>
</protein>
<dbReference type="Proteomes" id="UP000002009">
    <property type="component" value="Chromosome 3"/>
</dbReference>
<dbReference type="SUPFAM" id="SSF51905">
    <property type="entry name" value="FAD/NAD(P)-binding domain"/>
    <property type="match status" value="2"/>
</dbReference>
<dbReference type="OMA" id="FETKAKM"/>
<evidence type="ECO:0000256" key="1">
    <source>
        <dbReference type="ARBA" id="ARBA00005593"/>
    </source>
</evidence>
<dbReference type="GO" id="GO:0005093">
    <property type="term" value="F:Rab GDP-dissociation inhibitor activity"/>
    <property type="evidence" value="ECO:0007669"/>
    <property type="project" value="InterPro"/>
</dbReference>
<dbReference type="InterPro" id="IPR036188">
    <property type="entry name" value="FAD/NAD-bd_sf"/>
</dbReference>
<name>C1E338_MICCC</name>
<dbReference type="FunFam" id="1.10.405.10:FF:000011">
    <property type="entry name" value="Rab GDP dissociation inhibitor"/>
    <property type="match status" value="1"/>
</dbReference>
<sequence>MDQEYDAIILGTGLKECLLAGLLSVDGKKILHMDRNSYYGGESASLNLKQLYEKFKPGQELPPHYGRWQDWNFDMVPKFMMGNGLLVRVLVHTGVHKYLEFKAVDGSYVVKGGKTYKVPANDKDALRSSLMGMFEKYRARSFFIFVQDYEKDDPRTHKGYDLDVITSRELFKEYGLDPNTVDFIGHALALQTDDSFMDQPARKMVMAVKLYSESLARFETNSPYIYPLYGLGELPQGFARLSAVYGGTYMLAKPDAEVVYDEAGKACGVSSEGETAKAKYVVGDPSYFPGKVRRVGQVVRAICILSHPIPNVGDSHSVQIIIPQKQTGRQSDMYVFGCSFAHNVCAKGKYLAFVSTAVETANPTAELIPGLQLLGAIDEYFVQVSDVMEPVNDGSEDGCYISKGYDATTHFQSTVEDVLEMYKKITGKDVNLDADDPAATAGQEQ</sequence>
<comment type="similarity">
    <text evidence="1 2">Belongs to the Rab GDI family.</text>
</comment>
<proteinExistence type="inferred from homology"/>
<dbReference type="GO" id="GO:0016192">
    <property type="term" value="P:vesicle-mediated transport"/>
    <property type="evidence" value="ECO:0007669"/>
    <property type="project" value="TreeGrafter"/>
</dbReference>
<dbReference type="STRING" id="296587.C1E338"/>
<dbReference type="Gene3D" id="3.30.519.10">
    <property type="entry name" value="Guanine Nucleotide Dissociation Inhibitor, domain 2"/>
    <property type="match status" value="1"/>
</dbReference>
<dbReference type="GO" id="GO:0005737">
    <property type="term" value="C:cytoplasm"/>
    <property type="evidence" value="ECO:0007669"/>
    <property type="project" value="TreeGrafter"/>
</dbReference>
<dbReference type="InterPro" id="IPR018203">
    <property type="entry name" value="GDP_dissociation_inhibitor"/>
</dbReference>
<dbReference type="GO" id="GO:0015031">
    <property type="term" value="P:protein transport"/>
    <property type="evidence" value="ECO:0007669"/>
    <property type="project" value="InterPro"/>
</dbReference>
<dbReference type="PANTHER" id="PTHR11787:SF8">
    <property type="entry name" value="RAB GDP DISSOCIATION INHIBITOR"/>
    <property type="match status" value="1"/>
</dbReference>
<dbReference type="GO" id="GO:0007264">
    <property type="term" value="P:small GTPase-mediated signal transduction"/>
    <property type="evidence" value="ECO:0007669"/>
    <property type="project" value="InterPro"/>
</dbReference>
<dbReference type="AlphaFoldDB" id="C1E338"/>
<keyword evidence="4" id="KW-1185">Reference proteome</keyword>
<dbReference type="PRINTS" id="PR00891">
    <property type="entry name" value="RABGDIREP"/>
</dbReference>
<dbReference type="PANTHER" id="PTHR11787">
    <property type="entry name" value="RAB GDP-DISSOCIATION INHIBITOR"/>
    <property type="match status" value="1"/>
</dbReference>
<dbReference type="KEGG" id="mis:MICPUN_108022"/>
<dbReference type="Pfam" id="PF00996">
    <property type="entry name" value="GDI"/>
    <property type="match status" value="1"/>
</dbReference>
<dbReference type="EMBL" id="CP001324">
    <property type="protein sequence ID" value="ACO62449.1"/>
    <property type="molecule type" value="Genomic_DNA"/>
</dbReference>
<dbReference type="eggNOG" id="KOG1439">
    <property type="taxonomic scope" value="Eukaryota"/>
</dbReference>
<dbReference type="FunCoup" id="C1E338">
    <property type="interactions" value="1959"/>
</dbReference>
<dbReference type="SUPFAM" id="SSF54373">
    <property type="entry name" value="FAD-linked reductases, C-terminal domain"/>
    <property type="match status" value="1"/>
</dbReference>
<reference evidence="3 4" key="1">
    <citation type="journal article" date="2009" name="Science">
        <title>Green evolution and dynamic adaptations revealed by genomes of the marine picoeukaryotes Micromonas.</title>
        <authorList>
            <person name="Worden A.Z."/>
            <person name="Lee J.H."/>
            <person name="Mock T."/>
            <person name="Rouze P."/>
            <person name="Simmons M.P."/>
            <person name="Aerts A.L."/>
            <person name="Allen A.E."/>
            <person name="Cuvelier M.L."/>
            <person name="Derelle E."/>
            <person name="Everett M.V."/>
            <person name="Foulon E."/>
            <person name="Grimwood J."/>
            <person name="Gundlach H."/>
            <person name="Henrissat B."/>
            <person name="Napoli C."/>
            <person name="McDonald S.M."/>
            <person name="Parker M.S."/>
            <person name="Rombauts S."/>
            <person name="Salamov A."/>
            <person name="Von Dassow P."/>
            <person name="Badger J.H."/>
            <person name="Coutinho P.M."/>
            <person name="Demir E."/>
            <person name="Dubchak I."/>
            <person name="Gentemann C."/>
            <person name="Eikrem W."/>
            <person name="Gready J.E."/>
            <person name="John U."/>
            <person name="Lanier W."/>
            <person name="Lindquist E.A."/>
            <person name="Lucas S."/>
            <person name="Mayer K.F."/>
            <person name="Moreau H."/>
            <person name="Not F."/>
            <person name="Otillar R."/>
            <person name="Panaud O."/>
            <person name="Pangilinan J."/>
            <person name="Paulsen I."/>
            <person name="Piegu B."/>
            <person name="Poliakov A."/>
            <person name="Robbens S."/>
            <person name="Schmutz J."/>
            <person name="Toulza E."/>
            <person name="Wyss T."/>
            <person name="Zelensky A."/>
            <person name="Zhou K."/>
            <person name="Armbrust E.V."/>
            <person name="Bhattacharya D."/>
            <person name="Goodenough U.W."/>
            <person name="Van de Peer Y."/>
            <person name="Grigoriev I.V."/>
        </authorList>
    </citation>
    <scope>NUCLEOTIDE SEQUENCE [LARGE SCALE GENOMIC DNA]</scope>
    <source>
        <strain evidence="4">RCC299 / NOUM17</strain>
    </source>
</reference>
<gene>
    <name evidence="3" type="ORF">MICPUN_108022</name>
</gene>
<dbReference type="PRINTS" id="PR00892">
    <property type="entry name" value="RABGDI"/>
</dbReference>
<evidence type="ECO:0000256" key="2">
    <source>
        <dbReference type="RuleBase" id="RU363124"/>
    </source>
</evidence>
<organism evidence="3 4">
    <name type="scientific">Micromonas commoda (strain RCC299 / NOUM17 / CCMP2709)</name>
    <name type="common">Picoplanktonic green alga</name>
    <dbReference type="NCBI Taxonomy" id="296587"/>
    <lineage>
        <taxon>Eukaryota</taxon>
        <taxon>Viridiplantae</taxon>
        <taxon>Chlorophyta</taxon>
        <taxon>Mamiellophyceae</taxon>
        <taxon>Mamiellales</taxon>
        <taxon>Mamiellaceae</taxon>
        <taxon>Micromonas</taxon>
    </lineage>
</organism>
<dbReference type="OrthoDB" id="9446342at2759"/>
<dbReference type="Gene3D" id="1.10.405.10">
    <property type="entry name" value="Guanine Nucleotide Dissociation Inhibitor, domain 1"/>
    <property type="match status" value="1"/>
</dbReference>
<evidence type="ECO:0000313" key="3">
    <source>
        <dbReference type="EMBL" id="ACO62449.1"/>
    </source>
</evidence>